<organism evidence="11 12">
    <name type="scientific">Candidatus Nitrospira allomarina</name>
    <dbReference type="NCBI Taxonomy" id="3020900"/>
    <lineage>
        <taxon>Bacteria</taxon>
        <taxon>Pseudomonadati</taxon>
        <taxon>Nitrospirota</taxon>
        <taxon>Nitrospiria</taxon>
        <taxon>Nitrospirales</taxon>
        <taxon>Nitrospiraceae</taxon>
        <taxon>Nitrospira</taxon>
    </lineage>
</organism>
<keyword evidence="12" id="KW-1185">Reference proteome</keyword>
<dbReference type="PRINTS" id="PR00509">
    <property type="entry name" value="PGMPMM"/>
</dbReference>
<evidence type="ECO:0000256" key="4">
    <source>
        <dbReference type="ARBA" id="ARBA00022723"/>
    </source>
</evidence>
<dbReference type="GO" id="GO:0006166">
    <property type="term" value="P:purine ribonucleoside salvage"/>
    <property type="evidence" value="ECO:0007669"/>
    <property type="project" value="TreeGrafter"/>
</dbReference>
<dbReference type="GO" id="GO:0008973">
    <property type="term" value="F:phosphopentomutase activity"/>
    <property type="evidence" value="ECO:0007669"/>
    <property type="project" value="TreeGrafter"/>
</dbReference>
<feature type="domain" description="Alpha-D-phosphohexomutase alpha/beta/alpha" evidence="8">
    <location>
        <begin position="4"/>
        <end position="133"/>
    </location>
</feature>
<dbReference type="InterPro" id="IPR036900">
    <property type="entry name" value="A-D-PHexomutase_C_sf"/>
</dbReference>
<evidence type="ECO:0000259" key="10">
    <source>
        <dbReference type="Pfam" id="PF02880"/>
    </source>
</evidence>
<keyword evidence="3" id="KW-0597">Phosphoprotein</keyword>
<name>A0AA96GCE2_9BACT</name>
<dbReference type="Gene3D" id="3.30.310.50">
    <property type="entry name" value="Alpha-D-phosphohexomutase, C-terminal domain"/>
    <property type="match status" value="1"/>
</dbReference>
<dbReference type="PANTHER" id="PTHR45745:SF1">
    <property type="entry name" value="PHOSPHOGLUCOMUTASE 2B-RELATED"/>
    <property type="match status" value="1"/>
</dbReference>
<dbReference type="SUPFAM" id="SSF53738">
    <property type="entry name" value="Phosphoglucomutase, first 3 domains"/>
    <property type="match status" value="2"/>
</dbReference>
<gene>
    <name evidence="11" type="ORF">PP769_03430</name>
</gene>
<evidence type="ECO:0000259" key="7">
    <source>
        <dbReference type="Pfam" id="PF00408"/>
    </source>
</evidence>
<keyword evidence="6" id="KW-0413">Isomerase</keyword>
<dbReference type="Pfam" id="PF02880">
    <property type="entry name" value="PGM_PMM_III"/>
    <property type="match status" value="1"/>
</dbReference>
<feature type="domain" description="Alpha-D-phosphohexomutase alpha/beta/alpha" evidence="9">
    <location>
        <begin position="165"/>
        <end position="265"/>
    </location>
</feature>
<dbReference type="EMBL" id="CP116967">
    <property type="protein sequence ID" value="WNM58832.1"/>
    <property type="molecule type" value="Genomic_DNA"/>
</dbReference>
<dbReference type="AlphaFoldDB" id="A0AA96GCE2"/>
<dbReference type="Pfam" id="PF02879">
    <property type="entry name" value="PGM_PMM_II"/>
    <property type="match status" value="1"/>
</dbReference>
<dbReference type="Pfam" id="PF00408">
    <property type="entry name" value="PGM_PMM_IV"/>
    <property type="match status" value="1"/>
</dbReference>
<comment type="similarity">
    <text evidence="2">Belongs to the phosphohexose mutase family.</text>
</comment>
<protein>
    <submittedName>
        <fullName evidence="11">Phosphoglucomutase/phosphomannomutase family protein</fullName>
    </submittedName>
</protein>
<dbReference type="RefSeq" id="WP_312645225.1">
    <property type="nucleotide sequence ID" value="NZ_CP116967.1"/>
</dbReference>
<feature type="domain" description="Alpha-D-phosphohexomutase alpha/beta/alpha" evidence="10">
    <location>
        <begin position="271"/>
        <end position="380"/>
    </location>
</feature>
<dbReference type="InterPro" id="IPR016055">
    <property type="entry name" value="A-D-PHexomutase_a/b/a-I/II/III"/>
</dbReference>
<dbReference type="KEGG" id="nall:PP769_03430"/>
<dbReference type="Pfam" id="PF02878">
    <property type="entry name" value="PGM_PMM_I"/>
    <property type="match status" value="1"/>
</dbReference>
<dbReference type="InterPro" id="IPR005844">
    <property type="entry name" value="A-D-PHexomutase_a/b/a-I"/>
</dbReference>
<evidence type="ECO:0000256" key="3">
    <source>
        <dbReference type="ARBA" id="ARBA00022553"/>
    </source>
</evidence>
<accession>A0AA96GCE2</accession>
<proteinExistence type="inferred from homology"/>
<dbReference type="GO" id="GO:0046872">
    <property type="term" value="F:metal ion binding"/>
    <property type="evidence" value="ECO:0007669"/>
    <property type="project" value="UniProtKB-KW"/>
</dbReference>
<sequence length="475" mass="52776">MDSIKFGTSGWRAIVAEDFTVRNIRIVCQGIAQFLRQQKLGQQGILIGYDARFLGEHFAKVAAEVMAAHGIPCLICDRDTPIPAISYHVVSRKLSGAMNISASHNSPEWNGIKFTPDWGGSALPETTKAIELRILPLLHGEHIKWLPWERATHDGMVRHFDPQPEYLKALESLVDRDRIRNGRIRVIFDPLYGTSRHYLDEFLRQAGAKMAVLHHWRDPYFGGFRPEPTHETLQDLKETVRREGAHLGLAIDGDGGRFGIVDADGTFIQANYILALLSDYLIRSRQWTGGVARSVATTHLIDAVAAHHGLTVHETPVGFKYIGELLAKGEVVFGGEESAGMSIKGHVPETDGILAGALVAEMVAFTGQTIQELLKDLFDRVGAAFTTRQDLPMSEHLKTQVKQIFEHPPSEFAGAEVIHVNKLDGCKLILPDDSWYLIRLSGTESLVRCYGEAKTPERLAEIMNAGKELLLFPVR</sequence>
<evidence type="ECO:0000256" key="5">
    <source>
        <dbReference type="ARBA" id="ARBA00022842"/>
    </source>
</evidence>
<dbReference type="Proteomes" id="UP001302719">
    <property type="component" value="Chromosome"/>
</dbReference>
<evidence type="ECO:0000313" key="12">
    <source>
        <dbReference type="Proteomes" id="UP001302719"/>
    </source>
</evidence>
<dbReference type="GO" id="GO:0005975">
    <property type="term" value="P:carbohydrate metabolic process"/>
    <property type="evidence" value="ECO:0007669"/>
    <property type="project" value="InterPro"/>
</dbReference>
<comment type="cofactor">
    <cofactor evidence="1">
        <name>Mg(2+)</name>
        <dbReference type="ChEBI" id="CHEBI:18420"/>
    </cofactor>
</comment>
<evidence type="ECO:0000313" key="11">
    <source>
        <dbReference type="EMBL" id="WNM58832.1"/>
    </source>
</evidence>
<dbReference type="InterPro" id="IPR005846">
    <property type="entry name" value="A-D-PHexomutase_a/b/a-III"/>
</dbReference>
<feature type="domain" description="Alpha-D-phosphohexomutase C-terminal" evidence="7">
    <location>
        <begin position="429"/>
        <end position="463"/>
    </location>
</feature>
<dbReference type="InterPro" id="IPR005841">
    <property type="entry name" value="Alpha-D-phosphohexomutase_SF"/>
</dbReference>
<dbReference type="PANTHER" id="PTHR45745">
    <property type="entry name" value="PHOSPHOMANNOMUTASE 45A"/>
    <property type="match status" value="1"/>
</dbReference>
<dbReference type="SUPFAM" id="SSF55957">
    <property type="entry name" value="Phosphoglucomutase, C-terminal domain"/>
    <property type="match status" value="1"/>
</dbReference>
<keyword evidence="4" id="KW-0479">Metal-binding</keyword>
<evidence type="ECO:0000259" key="8">
    <source>
        <dbReference type="Pfam" id="PF02878"/>
    </source>
</evidence>
<evidence type="ECO:0000259" key="9">
    <source>
        <dbReference type="Pfam" id="PF02879"/>
    </source>
</evidence>
<dbReference type="CDD" id="cd05800">
    <property type="entry name" value="PGM_like2"/>
    <property type="match status" value="1"/>
</dbReference>
<evidence type="ECO:0000256" key="6">
    <source>
        <dbReference type="ARBA" id="ARBA00023235"/>
    </source>
</evidence>
<keyword evidence="5" id="KW-0460">Magnesium</keyword>
<reference evidence="11 12" key="1">
    <citation type="submission" date="2023-01" db="EMBL/GenBank/DDBJ databases">
        <title>Cultivation and genomic characterization of new, ubiquitous marine nitrite-oxidizing bacteria from the Nitrospirales.</title>
        <authorList>
            <person name="Mueller A.J."/>
            <person name="Daebeler A."/>
            <person name="Herbold C.W."/>
            <person name="Kirkegaard R.H."/>
            <person name="Daims H."/>
        </authorList>
    </citation>
    <scope>NUCLEOTIDE SEQUENCE [LARGE SCALE GENOMIC DNA]</scope>
    <source>
        <strain evidence="11 12">VA</strain>
    </source>
</reference>
<evidence type="ECO:0000256" key="1">
    <source>
        <dbReference type="ARBA" id="ARBA00001946"/>
    </source>
</evidence>
<evidence type="ECO:0000256" key="2">
    <source>
        <dbReference type="ARBA" id="ARBA00010231"/>
    </source>
</evidence>
<dbReference type="Gene3D" id="3.40.120.10">
    <property type="entry name" value="Alpha-D-Glucose-1,6-Bisphosphate, subunit A, domain 3"/>
    <property type="match status" value="3"/>
</dbReference>
<dbReference type="InterPro" id="IPR005843">
    <property type="entry name" value="A-D-PHexomutase_C"/>
</dbReference>
<dbReference type="InterPro" id="IPR005845">
    <property type="entry name" value="A-D-PHexomutase_a/b/a-II"/>
</dbReference>